<reference evidence="2" key="1">
    <citation type="journal article" date="2023" name="Mol. Phylogenet. Evol.">
        <title>Genome-scale phylogeny and comparative genomics of the fungal order Sordariales.</title>
        <authorList>
            <person name="Hensen N."/>
            <person name="Bonometti L."/>
            <person name="Westerberg I."/>
            <person name="Brannstrom I.O."/>
            <person name="Guillou S."/>
            <person name="Cros-Aarteil S."/>
            <person name="Calhoun S."/>
            <person name="Haridas S."/>
            <person name="Kuo A."/>
            <person name="Mondo S."/>
            <person name="Pangilinan J."/>
            <person name="Riley R."/>
            <person name="LaButti K."/>
            <person name="Andreopoulos B."/>
            <person name="Lipzen A."/>
            <person name="Chen C."/>
            <person name="Yan M."/>
            <person name="Daum C."/>
            <person name="Ng V."/>
            <person name="Clum A."/>
            <person name="Steindorff A."/>
            <person name="Ohm R.A."/>
            <person name="Martin F."/>
            <person name="Silar P."/>
            <person name="Natvig D.O."/>
            <person name="Lalanne C."/>
            <person name="Gautier V."/>
            <person name="Ament-Velasquez S.L."/>
            <person name="Kruys A."/>
            <person name="Hutchinson M.I."/>
            <person name="Powell A.J."/>
            <person name="Barry K."/>
            <person name="Miller A.N."/>
            <person name="Grigoriev I.V."/>
            <person name="Debuchy R."/>
            <person name="Gladieux P."/>
            <person name="Hiltunen Thoren M."/>
            <person name="Johannesson H."/>
        </authorList>
    </citation>
    <scope>NUCLEOTIDE SEQUENCE</scope>
    <source>
        <strain evidence="2">CBS 232.78</strain>
    </source>
</reference>
<evidence type="ECO:0000256" key="1">
    <source>
        <dbReference type="SAM" id="MobiDB-lite"/>
    </source>
</evidence>
<feature type="region of interest" description="Disordered" evidence="1">
    <location>
        <begin position="1"/>
        <end position="45"/>
    </location>
</feature>
<organism evidence="2 3">
    <name type="scientific">Podospora didyma</name>
    <dbReference type="NCBI Taxonomy" id="330526"/>
    <lineage>
        <taxon>Eukaryota</taxon>
        <taxon>Fungi</taxon>
        <taxon>Dikarya</taxon>
        <taxon>Ascomycota</taxon>
        <taxon>Pezizomycotina</taxon>
        <taxon>Sordariomycetes</taxon>
        <taxon>Sordariomycetidae</taxon>
        <taxon>Sordariales</taxon>
        <taxon>Podosporaceae</taxon>
        <taxon>Podospora</taxon>
    </lineage>
</organism>
<keyword evidence="3" id="KW-1185">Reference proteome</keyword>
<sequence>MSQQPDDDGFIEVTNKKTTKKKQTNENPFGSSSKATQAKVNRREESEVKYFKRGDILAGSSWNPFRTKEGPFHATGNGSKNIPTVCWEFDYKQSSLINQETAALTEKVCREAAQKEDLKCIVIRGISHNTTLKRDEDGHGAAVGPDGKKQTEPDDPHITVWAGNNPKEIYLGGHIYVKSGKDFRGNDTLQIMTAPETERVYVKKGTPKKSIVFWWKYFSGAGATHDHTKASTKRASKP</sequence>
<feature type="region of interest" description="Disordered" evidence="1">
    <location>
        <begin position="132"/>
        <end position="156"/>
    </location>
</feature>
<dbReference type="Proteomes" id="UP001285441">
    <property type="component" value="Unassembled WGS sequence"/>
</dbReference>
<dbReference type="AlphaFoldDB" id="A0AAE0KER2"/>
<dbReference type="EMBL" id="JAULSW010000007">
    <property type="protein sequence ID" value="KAK3374641.1"/>
    <property type="molecule type" value="Genomic_DNA"/>
</dbReference>
<gene>
    <name evidence="2" type="ORF">B0H63DRAFT_525939</name>
</gene>
<feature type="compositionally biased region" description="Acidic residues" evidence="1">
    <location>
        <begin position="1"/>
        <end position="10"/>
    </location>
</feature>
<protein>
    <submittedName>
        <fullName evidence="2">Uncharacterized protein</fullName>
    </submittedName>
</protein>
<accession>A0AAE0KER2</accession>
<comment type="caution">
    <text evidence="2">The sequence shown here is derived from an EMBL/GenBank/DDBJ whole genome shotgun (WGS) entry which is preliminary data.</text>
</comment>
<name>A0AAE0KER2_9PEZI</name>
<evidence type="ECO:0000313" key="3">
    <source>
        <dbReference type="Proteomes" id="UP001285441"/>
    </source>
</evidence>
<evidence type="ECO:0000313" key="2">
    <source>
        <dbReference type="EMBL" id="KAK3374641.1"/>
    </source>
</evidence>
<proteinExistence type="predicted"/>
<reference evidence="2" key="2">
    <citation type="submission" date="2023-06" db="EMBL/GenBank/DDBJ databases">
        <authorList>
            <consortium name="Lawrence Berkeley National Laboratory"/>
            <person name="Haridas S."/>
            <person name="Hensen N."/>
            <person name="Bonometti L."/>
            <person name="Westerberg I."/>
            <person name="Brannstrom I.O."/>
            <person name="Guillou S."/>
            <person name="Cros-Aarteil S."/>
            <person name="Calhoun S."/>
            <person name="Kuo A."/>
            <person name="Mondo S."/>
            <person name="Pangilinan J."/>
            <person name="Riley R."/>
            <person name="LaButti K."/>
            <person name="Andreopoulos B."/>
            <person name="Lipzen A."/>
            <person name="Chen C."/>
            <person name="Yanf M."/>
            <person name="Daum C."/>
            <person name="Ng V."/>
            <person name="Clum A."/>
            <person name="Steindorff A."/>
            <person name="Ohm R."/>
            <person name="Martin F."/>
            <person name="Silar P."/>
            <person name="Natvig D."/>
            <person name="Lalanne C."/>
            <person name="Gautier V."/>
            <person name="Ament-velasquez S.L."/>
            <person name="Kruys A."/>
            <person name="Hutchinson M.I."/>
            <person name="Powell A.J."/>
            <person name="Barry K."/>
            <person name="Miller A.N."/>
            <person name="Grigoriev I.V."/>
            <person name="Debuchy R."/>
            <person name="Gladieux P."/>
            <person name="Thoren M.H."/>
            <person name="Johannesson H."/>
        </authorList>
    </citation>
    <scope>NUCLEOTIDE SEQUENCE</scope>
    <source>
        <strain evidence="2">CBS 232.78</strain>
    </source>
</reference>
<feature type="compositionally biased region" description="Basic and acidic residues" evidence="1">
    <location>
        <begin position="146"/>
        <end position="156"/>
    </location>
</feature>
<feature type="compositionally biased region" description="Polar residues" evidence="1">
    <location>
        <begin position="26"/>
        <end position="39"/>
    </location>
</feature>